<reference evidence="2 3" key="1">
    <citation type="submission" date="2019-02" db="EMBL/GenBank/DDBJ databases">
        <title>Deep-cultivation of Planctomycetes and their phenomic and genomic characterization uncovers novel biology.</title>
        <authorList>
            <person name="Wiegand S."/>
            <person name="Jogler M."/>
            <person name="Boedeker C."/>
            <person name="Pinto D."/>
            <person name="Vollmers J."/>
            <person name="Rivas-Marin E."/>
            <person name="Kohn T."/>
            <person name="Peeters S.H."/>
            <person name="Heuer A."/>
            <person name="Rast P."/>
            <person name="Oberbeckmann S."/>
            <person name="Bunk B."/>
            <person name="Jeske O."/>
            <person name="Meyerdierks A."/>
            <person name="Storesund J.E."/>
            <person name="Kallscheuer N."/>
            <person name="Luecker S."/>
            <person name="Lage O.M."/>
            <person name="Pohl T."/>
            <person name="Merkel B.J."/>
            <person name="Hornburger P."/>
            <person name="Mueller R.-W."/>
            <person name="Bruemmer F."/>
            <person name="Labrenz M."/>
            <person name="Spormann A.M."/>
            <person name="Op Den Camp H."/>
            <person name="Overmann J."/>
            <person name="Amann R."/>
            <person name="Jetten M.S.M."/>
            <person name="Mascher T."/>
            <person name="Medema M.H."/>
            <person name="Devos D.P."/>
            <person name="Kaster A.-K."/>
            <person name="Ovreas L."/>
            <person name="Rohde M."/>
            <person name="Galperin M.Y."/>
            <person name="Jogler C."/>
        </authorList>
    </citation>
    <scope>NUCLEOTIDE SEQUENCE [LARGE SCALE GENOMIC DNA]</scope>
    <source>
        <strain evidence="2 3">Pan54</strain>
    </source>
</reference>
<evidence type="ECO:0000313" key="2">
    <source>
        <dbReference type="EMBL" id="TWT63374.1"/>
    </source>
</evidence>
<proteinExistence type="predicted"/>
<dbReference type="Proteomes" id="UP000316095">
    <property type="component" value="Unassembled WGS sequence"/>
</dbReference>
<name>A0A5C5XKJ0_9PLAN</name>
<sequence>MSVSRTTQPDSSASHEPVGMPMGMLLELMVNDAEVISELKQFEEGEPRDQFVLRALKVGVLALKQARGELDAETIRHEGKQLMTTLQGRLETHAQLLQNTVDAQLKQYFDPESGRLHERLQRLLRQDGELEQVLQKHIGEQDSELVRTLSAHLGKESPLLRHLDPDDSKGLLSLLRQTVDEELNQQRERILLEFSLDHKDGALTRFIRELTERQGELSGDLTKKIDLAVEQFSLDNDDSALSRLVQNMKQAQKTISAEFSLDEDKSALSRLKRILESTQNSINSQLTLDDENSSLARLRKELTDILQEQHKTSREFQLEVTSTLNAMQVRKEEAARGTQHGIEFEESLLSFLEYETKKTDDIITATGSTTGRIKNCKVGDVTIEMGPESAAPGAMIVIEAKDKLKYQIAQAREEIATARDNRGAQVGLFVFARNNAPAQLESLTRIGNDVFTVWDPEDSDTDLFLRTAITLARALSVRAKQHQESHTADFHEIDRAILEIEKQVATMDDMETWVRTISNNSDKILKKIGTMRKSLLNQSEVLKERTESLKVIAQN</sequence>
<dbReference type="AlphaFoldDB" id="A0A5C5XKJ0"/>
<keyword evidence="1" id="KW-0175">Coiled coil</keyword>
<gene>
    <name evidence="2" type="ORF">Pan54_41270</name>
</gene>
<evidence type="ECO:0000313" key="3">
    <source>
        <dbReference type="Proteomes" id="UP000316095"/>
    </source>
</evidence>
<evidence type="ECO:0000256" key="1">
    <source>
        <dbReference type="SAM" id="Coils"/>
    </source>
</evidence>
<feature type="coiled-coil region" evidence="1">
    <location>
        <begin position="288"/>
        <end position="315"/>
    </location>
</feature>
<accession>A0A5C5XKJ0</accession>
<dbReference type="EMBL" id="SJPG01000001">
    <property type="protein sequence ID" value="TWT63374.1"/>
    <property type="molecule type" value="Genomic_DNA"/>
</dbReference>
<comment type="caution">
    <text evidence="2">The sequence shown here is derived from an EMBL/GenBank/DDBJ whole genome shotgun (WGS) entry which is preliminary data.</text>
</comment>
<dbReference type="RefSeq" id="WP_146505135.1">
    <property type="nucleotide sequence ID" value="NZ_SJPG01000001.1"/>
</dbReference>
<dbReference type="OrthoDB" id="292200at2"/>
<protein>
    <submittedName>
        <fullName evidence="2">Uncharacterized protein</fullName>
    </submittedName>
</protein>
<keyword evidence="3" id="KW-1185">Reference proteome</keyword>
<organism evidence="2 3">
    <name type="scientific">Rubinisphaera italica</name>
    <dbReference type="NCBI Taxonomy" id="2527969"/>
    <lineage>
        <taxon>Bacteria</taxon>
        <taxon>Pseudomonadati</taxon>
        <taxon>Planctomycetota</taxon>
        <taxon>Planctomycetia</taxon>
        <taxon>Planctomycetales</taxon>
        <taxon>Planctomycetaceae</taxon>
        <taxon>Rubinisphaera</taxon>
    </lineage>
</organism>